<accession>A0A4R3KM01</accession>
<dbReference type="Proteomes" id="UP000295807">
    <property type="component" value="Unassembled WGS sequence"/>
</dbReference>
<comment type="caution">
    <text evidence="1">The sequence shown here is derived from an EMBL/GenBank/DDBJ whole genome shotgun (WGS) entry which is preliminary data.</text>
</comment>
<gene>
    <name evidence="1" type="ORF">EDD80_11565</name>
</gene>
<dbReference type="SUPFAM" id="SSF69304">
    <property type="entry name" value="Tricorn protease N-terminal domain"/>
    <property type="match status" value="1"/>
</dbReference>
<proteinExistence type="predicted"/>
<sequence>MEPKKIMILLCLVVSCLSCSKDDDEPGANVLGTLKGQIIYEYTSDVKIIDLASGKESDFFGYNAYSTIGWDLSKDGKLRLISEREPGEYVKTRFMLVSPDDGRIKKEFNYTPPSGNAQKSGVLSYDNSLILLNPDFDNGIVIMDTNGEIKYQLDGINDQELTLGDRAYWLPGNSILIVFDEKYILRSDPPYTSLTLVKEMEYEQWGNIRVSMDGKKLSLYVGNHIYLMDIDGNNLVQVTESDARENMAEFSPDGRHLLVGCDYIHAPNAGLSKWDLKIIPADGKKYHLDNSPEIIPVVPVNTGMLVTAGGPVFWRP</sequence>
<keyword evidence="2" id="KW-1185">Reference proteome</keyword>
<organism evidence="1 2">
    <name type="scientific">Anseongella ginsenosidimutans</name>
    <dbReference type="NCBI Taxonomy" id="496056"/>
    <lineage>
        <taxon>Bacteria</taxon>
        <taxon>Pseudomonadati</taxon>
        <taxon>Bacteroidota</taxon>
        <taxon>Sphingobacteriia</taxon>
        <taxon>Sphingobacteriales</taxon>
        <taxon>Sphingobacteriaceae</taxon>
        <taxon>Anseongella</taxon>
    </lineage>
</organism>
<evidence type="ECO:0008006" key="3">
    <source>
        <dbReference type="Google" id="ProtNLM"/>
    </source>
</evidence>
<evidence type="ECO:0000313" key="1">
    <source>
        <dbReference type="EMBL" id="TCS85082.1"/>
    </source>
</evidence>
<protein>
    <recommendedName>
        <fullName evidence="3">WD40 repeat protein</fullName>
    </recommendedName>
</protein>
<evidence type="ECO:0000313" key="2">
    <source>
        <dbReference type="Proteomes" id="UP000295807"/>
    </source>
</evidence>
<dbReference type="InterPro" id="IPR011042">
    <property type="entry name" value="6-blade_b-propeller_TolB-like"/>
</dbReference>
<dbReference type="PROSITE" id="PS51257">
    <property type="entry name" value="PROKAR_LIPOPROTEIN"/>
    <property type="match status" value="1"/>
</dbReference>
<reference evidence="1 2" key="1">
    <citation type="submission" date="2019-03" db="EMBL/GenBank/DDBJ databases">
        <title>Genomic Encyclopedia of Type Strains, Phase IV (KMG-IV): sequencing the most valuable type-strain genomes for metagenomic binning, comparative biology and taxonomic classification.</title>
        <authorList>
            <person name="Goeker M."/>
        </authorList>
    </citation>
    <scope>NUCLEOTIDE SEQUENCE [LARGE SCALE GENOMIC DNA]</scope>
    <source>
        <strain evidence="1 2">DSM 21100</strain>
    </source>
</reference>
<dbReference type="RefSeq" id="WP_132130499.1">
    <property type="nucleotide sequence ID" value="NZ_CP042432.1"/>
</dbReference>
<name>A0A4R3KM01_9SPHI</name>
<dbReference type="EMBL" id="SMAD01000015">
    <property type="protein sequence ID" value="TCS85082.1"/>
    <property type="molecule type" value="Genomic_DNA"/>
</dbReference>
<dbReference type="OrthoDB" id="698553at2"/>
<dbReference type="AlphaFoldDB" id="A0A4R3KM01"/>
<dbReference type="Gene3D" id="2.120.10.30">
    <property type="entry name" value="TolB, C-terminal domain"/>
    <property type="match status" value="1"/>
</dbReference>